<sequence length="265" mass="27973">MASVSTADTWRESGRRADRRVAARPEGADYVSRIGRPPVPPPPPGMRSTARPPFPEDVARTGRRRDDRPAPPPPRPSAARSARPAPRDAERSRPAPRDAERPRSREDRPRDLTHVDVDDPRRGARSPEPRPASRRPSGRGATAQAPQSGGRVRGAFAVLAVFLVTLAAAALESWIGTGLGLVTLGALTAAGVVATLVVRRRDVLTTVVAPPLVYVAVAVLNTALAPSATLNLASVATLLVRGFPAMAVATAAAAVVALIRWAARR</sequence>
<proteinExistence type="predicted"/>
<dbReference type="AlphaFoldDB" id="A0A1I0IH35"/>
<feature type="transmembrane region" description="Helical" evidence="2">
    <location>
        <begin position="177"/>
        <end position="198"/>
    </location>
</feature>
<dbReference type="Pfam" id="PF20177">
    <property type="entry name" value="DUF6542"/>
    <property type="match status" value="1"/>
</dbReference>
<feature type="transmembrane region" description="Helical" evidence="2">
    <location>
        <begin position="243"/>
        <end position="263"/>
    </location>
</feature>
<feature type="compositionally biased region" description="Basic and acidic residues" evidence="1">
    <location>
        <begin position="85"/>
        <end position="128"/>
    </location>
</feature>
<reference evidence="5" key="1">
    <citation type="submission" date="2016-10" db="EMBL/GenBank/DDBJ databases">
        <authorList>
            <person name="Varghese N."/>
            <person name="Submissions S."/>
        </authorList>
    </citation>
    <scope>NUCLEOTIDE SEQUENCE [LARGE SCALE GENOMIC DNA]</scope>
    <source>
        <strain evidence="5">DSM 44209</strain>
    </source>
</reference>
<feature type="transmembrane region" description="Helical" evidence="2">
    <location>
        <begin position="203"/>
        <end position="223"/>
    </location>
</feature>
<keyword evidence="2" id="KW-0472">Membrane</keyword>
<protein>
    <recommendedName>
        <fullName evidence="3">DUF6542 domain-containing protein</fullName>
    </recommendedName>
</protein>
<dbReference type="EMBL" id="FOIE01000011">
    <property type="protein sequence ID" value="SET95378.1"/>
    <property type="molecule type" value="Genomic_DNA"/>
</dbReference>
<keyword evidence="5" id="KW-1185">Reference proteome</keyword>
<evidence type="ECO:0000313" key="5">
    <source>
        <dbReference type="Proteomes" id="UP000198507"/>
    </source>
</evidence>
<evidence type="ECO:0000313" key="4">
    <source>
        <dbReference type="EMBL" id="SET95378.1"/>
    </source>
</evidence>
<name>A0A1I0IH35_9ACTN</name>
<dbReference type="Proteomes" id="UP000198507">
    <property type="component" value="Unassembled WGS sequence"/>
</dbReference>
<evidence type="ECO:0000256" key="1">
    <source>
        <dbReference type="SAM" id="MobiDB-lite"/>
    </source>
</evidence>
<keyword evidence="2" id="KW-1133">Transmembrane helix</keyword>
<feature type="transmembrane region" description="Helical" evidence="2">
    <location>
        <begin position="154"/>
        <end position="171"/>
    </location>
</feature>
<keyword evidence="2" id="KW-0812">Transmembrane</keyword>
<accession>A0A1I0IH35</accession>
<gene>
    <name evidence="4" type="ORF">SAMN04488546_4414</name>
</gene>
<evidence type="ECO:0000256" key="2">
    <source>
        <dbReference type="SAM" id="Phobius"/>
    </source>
</evidence>
<feature type="domain" description="DUF6542" evidence="3">
    <location>
        <begin position="152"/>
        <end position="265"/>
    </location>
</feature>
<dbReference type="InterPro" id="IPR046672">
    <property type="entry name" value="DUF6542"/>
</dbReference>
<feature type="region of interest" description="Disordered" evidence="1">
    <location>
        <begin position="1"/>
        <end position="149"/>
    </location>
</feature>
<feature type="compositionally biased region" description="Basic and acidic residues" evidence="1">
    <location>
        <begin position="57"/>
        <end position="69"/>
    </location>
</feature>
<feature type="compositionally biased region" description="Basic and acidic residues" evidence="1">
    <location>
        <begin position="9"/>
        <end position="27"/>
    </location>
</feature>
<organism evidence="4 5">
    <name type="scientific">Geodermatophilus poikilotrophus</name>
    <dbReference type="NCBI Taxonomy" id="1333667"/>
    <lineage>
        <taxon>Bacteria</taxon>
        <taxon>Bacillati</taxon>
        <taxon>Actinomycetota</taxon>
        <taxon>Actinomycetes</taxon>
        <taxon>Geodermatophilales</taxon>
        <taxon>Geodermatophilaceae</taxon>
        <taxon>Geodermatophilus</taxon>
    </lineage>
</organism>
<evidence type="ECO:0000259" key="3">
    <source>
        <dbReference type="Pfam" id="PF20177"/>
    </source>
</evidence>